<dbReference type="Proteomes" id="UP001175228">
    <property type="component" value="Unassembled WGS sequence"/>
</dbReference>
<reference evidence="2" key="1">
    <citation type="submission" date="2023-06" db="EMBL/GenBank/DDBJ databases">
        <authorList>
            <consortium name="Lawrence Berkeley National Laboratory"/>
            <person name="Ahrendt S."/>
            <person name="Sahu N."/>
            <person name="Indic B."/>
            <person name="Wong-Bajracharya J."/>
            <person name="Merenyi Z."/>
            <person name="Ke H.-M."/>
            <person name="Monk M."/>
            <person name="Kocsube S."/>
            <person name="Drula E."/>
            <person name="Lipzen A."/>
            <person name="Balint B."/>
            <person name="Henrissat B."/>
            <person name="Andreopoulos B."/>
            <person name="Martin F.M."/>
            <person name="Harder C.B."/>
            <person name="Rigling D."/>
            <person name="Ford K.L."/>
            <person name="Foster G.D."/>
            <person name="Pangilinan J."/>
            <person name="Papanicolaou A."/>
            <person name="Barry K."/>
            <person name="LaButti K."/>
            <person name="Viragh M."/>
            <person name="Koriabine M."/>
            <person name="Yan M."/>
            <person name="Riley R."/>
            <person name="Champramary S."/>
            <person name="Plett K.L."/>
            <person name="Tsai I.J."/>
            <person name="Slot J."/>
            <person name="Sipos G."/>
            <person name="Plett J."/>
            <person name="Nagy L.G."/>
            <person name="Grigoriev I.V."/>
        </authorList>
    </citation>
    <scope>NUCLEOTIDE SEQUENCE</scope>
    <source>
        <strain evidence="2">HWK02</strain>
    </source>
</reference>
<comment type="caution">
    <text evidence="2">The sequence shown here is derived from an EMBL/GenBank/DDBJ whole genome shotgun (WGS) entry which is preliminary data.</text>
</comment>
<feature type="compositionally biased region" description="Acidic residues" evidence="1">
    <location>
        <begin position="130"/>
        <end position="139"/>
    </location>
</feature>
<gene>
    <name evidence="2" type="ORF">EDD18DRAFT_1107291</name>
</gene>
<feature type="region of interest" description="Disordered" evidence="1">
    <location>
        <begin position="128"/>
        <end position="160"/>
    </location>
</feature>
<organism evidence="2 3">
    <name type="scientific">Armillaria luteobubalina</name>
    <dbReference type="NCBI Taxonomy" id="153913"/>
    <lineage>
        <taxon>Eukaryota</taxon>
        <taxon>Fungi</taxon>
        <taxon>Dikarya</taxon>
        <taxon>Basidiomycota</taxon>
        <taxon>Agaricomycotina</taxon>
        <taxon>Agaricomycetes</taxon>
        <taxon>Agaricomycetidae</taxon>
        <taxon>Agaricales</taxon>
        <taxon>Marasmiineae</taxon>
        <taxon>Physalacriaceae</taxon>
        <taxon>Armillaria</taxon>
    </lineage>
</organism>
<proteinExistence type="predicted"/>
<dbReference type="EMBL" id="JAUEPU010000021">
    <property type="protein sequence ID" value="KAK0494263.1"/>
    <property type="molecule type" value="Genomic_DNA"/>
</dbReference>
<feature type="region of interest" description="Disordered" evidence="1">
    <location>
        <begin position="403"/>
        <end position="430"/>
    </location>
</feature>
<sequence>MKQPPTGPSAEQQTQLLSTTGSMDDELAGYLSNALKWIIGEAEGQSSNVKGVKPCKKEGGKLRQVTILPCHIKYLAPRDGAAYLRDSRVHNKSISKGASVNDWLDFLTGTMGIKPTHPNTQLIVPQVDDSGSDFSDDDSGDSKPWHVKWHQNNPLPKNTPSYKLQEREVFLKVKQKKFDQRKQDHCITDVDGIPPSLPSAVIGGQLEHDNGFWGMLGPGFLYLCKYNIVLASSEAASTDEWKDIKKQFESLEPPEFIPLLADCLMSNPRNANHSAGLIYHAPHASWQPQYTIRDQDGYILSECMDWEGSEWDMSEDDIEGYRWILCMQNTILTWINSGMFYWIHMVYPPLLTPIRVGGIPMHRISNIFEYYDIPASDHTVNDWFHIGEHYVYKWLLEHPPPDDAEDAVPVPDSPPEPQPVTIDKDVEMGG</sequence>
<evidence type="ECO:0000313" key="3">
    <source>
        <dbReference type="Proteomes" id="UP001175228"/>
    </source>
</evidence>
<evidence type="ECO:0000313" key="2">
    <source>
        <dbReference type="EMBL" id="KAK0494263.1"/>
    </source>
</evidence>
<evidence type="ECO:0000256" key="1">
    <source>
        <dbReference type="SAM" id="MobiDB-lite"/>
    </source>
</evidence>
<name>A0AA39UMH6_9AGAR</name>
<accession>A0AA39UMH6</accession>
<protein>
    <submittedName>
        <fullName evidence="2">Uncharacterized protein</fullName>
    </submittedName>
</protein>
<keyword evidence="3" id="KW-1185">Reference proteome</keyword>
<dbReference type="AlphaFoldDB" id="A0AA39UMH6"/>
<feature type="compositionally biased region" description="Polar residues" evidence="1">
    <location>
        <begin position="150"/>
        <end position="160"/>
    </location>
</feature>